<organism evidence="5">
    <name type="scientific">hydrothermal vent metagenome</name>
    <dbReference type="NCBI Taxonomy" id="652676"/>
    <lineage>
        <taxon>unclassified sequences</taxon>
        <taxon>metagenomes</taxon>
        <taxon>ecological metagenomes</taxon>
    </lineage>
</organism>
<dbReference type="GO" id="GO:0045150">
    <property type="term" value="P:acetoin catabolic process"/>
    <property type="evidence" value="ECO:0007669"/>
    <property type="project" value="UniProtKB-UniPathway"/>
</dbReference>
<evidence type="ECO:0000256" key="2">
    <source>
        <dbReference type="ARBA" id="ARBA00020218"/>
    </source>
</evidence>
<comment type="pathway">
    <text evidence="1">Ketone degradation; acetoin degradation.</text>
</comment>
<dbReference type="GO" id="GO:0040029">
    <property type="term" value="P:epigenetic regulation of gene expression"/>
    <property type="evidence" value="ECO:0007669"/>
    <property type="project" value="TreeGrafter"/>
</dbReference>
<proteinExistence type="predicted"/>
<sequence>MKPFVYLGDKLAAYNFGESHPFGPARHDRFAEQLRALKHDLNVDVLNPVDGTNELLLLFHTRDYVNKVKKCSILGQGFLDAGDTPAFKGVYEIACSVVGTTVNGIELIMQGRYKRGFIPISGLHHARRDSAAGFCVFNDCGVAIEWLKKEYRLQRIAYVDIDAHHGDGVYYSFVNDPTVVFADIHEDGRFLYPGTGHESEIGEGAAKGMKLNIPMPMYSDDDAFMQAWEKVEYFLEKMQPDFILFQCGADSINGDPITHLQYSPASHAHAASRLCLIADKYSQGRIMAMGGGGYNLDNIANTWCAVVNSFIEHES</sequence>
<dbReference type="Gene3D" id="3.40.800.20">
    <property type="entry name" value="Histone deacetylase domain"/>
    <property type="match status" value="1"/>
</dbReference>
<keyword evidence="3" id="KW-0006">Acetoin catabolism</keyword>
<name>A0A3B0ZZI6_9ZZZZ</name>
<evidence type="ECO:0000259" key="4">
    <source>
        <dbReference type="Pfam" id="PF00850"/>
    </source>
</evidence>
<dbReference type="CDD" id="cd09994">
    <property type="entry name" value="HDAC_AcuC_like"/>
    <property type="match status" value="1"/>
</dbReference>
<dbReference type="InterPro" id="IPR000286">
    <property type="entry name" value="HDACs"/>
</dbReference>
<dbReference type="PANTHER" id="PTHR10625">
    <property type="entry name" value="HISTONE DEACETYLASE HDAC1-RELATED"/>
    <property type="match status" value="1"/>
</dbReference>
<dbReference type="PANTHER" id="PTHR10625:SF10">
    <property type="entry name" value="HISTONE DEACETYLASE HDAC1"/>
    <property type="match status" value="1"/>
</dbReference>
<evidence type="ECO:0000256" key="3">
    <source>
        <dbReference type="ARBA" id="ARBA00022627"/>
    </source>
</evidence>
<reference evidence="5" key="1">
    <citation type="submission" date="2018-06" db="EMBL/GenBank/DDBJ databases">
        <authorList>
            <person name="Zhirakovskaya E."/>
        </authorList>
    </citation>
    <scope>NUCLEOTIDE SEQUENCE</scope>
</reference>
<dbReference type="InterPro" id="IPR023801">
    <property type="entry name" value="His_deacetylse_dom"/>
</dbReference>
<dbReference type="AlphaFoldDB" id="A0A3B0ZZI6"/>
<dbReference type="Pfam" id="PF00850">
    <property type="entry name" value="Hist_deacetyl"/>
    <property type="match status" value="1"/>
</dbReference>
<feature type="domain" description="Histone deacetylase" evidence="4">
    <location>
        <begin position="20"/>
        <end position="308"/>
    </location>
</feature>
<dbReference type="UniPathway" id="UPA00040"/>
<dbReference type="EMBL" id="UOFR01000018">
    <property type="protein sequence ID" value="VAW93303.1"/>
    <property type="molecule type" value="Genomic_DNA"/>
</dbReference>
<gene>
    <name evidence="5" type="ORF">MNBD_GAMMA21-949</name>
</gene>
<dbReference type="GO" id="GO:0004407">
    <property type="term" value="F:histone deacetylase activity"/>
    <property type="evidence" value="ECO:0007669"/>
    <property type="project" value="TreeGrafter"/>
</dbReference>
<dbReference type="InterPro" id="IPR037138">
    <property type="entry name" value="His_deacetylse_dom_sf"/>
</dbReference>
<dbReference type="InterPro" id="IPR023696">
    <property type="entry name" value="Ureohydrolase_dom_sf"/>
</dbReference>
<dbReference type="PRINTS" id="PR01270">
    <property type="entry name" value="HDASUPER"/>
</dbReference>
<evidence type="ECO:0000313" key="5">
    <source>
        <dbReference type="EMBL" id="VAW93303.1"/>
    </source>
</evidence>
<dbReference type="InterPro" id="IPR003085">
    <property type="entry name" value="AcuC"/>
</dbReference>
<accession>A0A3B0ZZI6</accession>
<dbReference type="SUPFAM" id="SSF52768">
    <property type="entry name" value="Arginase/deacetylase"/>
    <property type="match status" value="1"/>
</dbReference>
<protein>
    <recommendedName>
        <fullName evidence="2">Acetoin utilization protein AcuC</fullName>
    </recommendedName>
</protein>
<evidence type="ECO:0000256" key="1">
    <source>
        <dbReference type="ARBA" id="ARBA00005101"/>
    </source>
</evidence>